<evidence type="ECO:0000313" key="9">
    <source>
        <dbReference type="Proteomes" id="UP000225740"/>
    </source>
</evidence>
<evidence type="ECO:0000259" key="7">
    <source>
        <dbReference type="PROSITE" id="PS51900"/>
    </source>
</evidence>
<accession>A0A2G1WD49</accession>
<dbReference type="PROSITE" id="PS51900">
    <property type="entry name" value="CB"/>
    <property type="match status" value="1"/>
</dbReference>
<dbReference type="PANTHER" id="PTHR30349:SF41">
    <property type="entry name" value="INTEGRASE_RECOMBINASE PROTEIN MJ0367-RELATED"/>
    <property type="match status" value="1"/>
</dbReference>
<evidence type="ECO:0000256" key="1">
    <source>
        <dbReference type="ARBA" id="ARBA00008857"/>
    </source>
</evidence>
<comment type="similarity">
    <text evidence="1">Belongs to the 'phage' integrase family.</text>
</comment>
<dbReference type="Pfam" id="PF13102">
    <property type="entry name" value="Phage_int_SAM_5"/>
    <property type="match status" value="1"/>
</dbReference>
<dbReference type="InterPro" id="IPR013762">
    <property type="entry name" value="Integrase-like_cat_sf"/>
</dbReference>
<gene>
    <name evidence="8" type="ORF">CEE69_00885</name>
</gene>
<evidence type="ECO:0000256" key="2">
    <source>
        <dbReference type="ARBA" id="ARBA00022908"/>
    </source>
</evidence>
<dbReference type="AlphaFoldDB" id="A0A2G1WD49"/>
<name>A0A2G1WD49_9BACT</name>
<dbReference type="Gene3D" id="1.10.443.10">
    <property type="entry name" value="Intergrase catalytic core"/>
    <property type="match status" value="1"/>
</dbReference>
<keyword evidence="3 5" id="KW-0238">DNA-binding</keyword>
<keyword evidence="2" id="KW-0229">DNA integration</keyword>
<dbReference type="GO" id="GO:0015074">
    <property type="term" value="P:DNA integration"/>
    <property type="evidence" value="ECO:0007669"/>
    <property type="project" value="UniProtKB-KW"/>
</dbReference>
<dbReference type="Proteomes" id="UP000225740">
    <property type="component" value="Unassembled WGS sequence"/>
</dbReference>
<keyword evidence="4" id="KW-0233">DNA recombination</keyword>
<dbReference type="OrthoDB" id="255290at2"/>
<sequence length="389" mass="45104">MAHFPKPFFKKARGLWYVQIDRKQINLGPDRDEAFRQYHQMMSQPRADHVSPESVVAIIDSFLDWVYKNRAPDTFEWYRHRLQRFVIQYPEMTVSQLRPFHVEQWVGQYDLAVTTRHNYFRSIKTCLKWAVKQGYIQSSPLKDMEVPSPERREVYIPPNEFNAMLVHVPVGPVRDLLVTTYHTGCRPQESLRLMDRYVELGKARWVFPQNKSKGKRAPRVVYLDDEALAITKRLLAESNGGELFRNTLGNPWTKDSINCAVDRIRIRMGKAALKSAGKEPTDEEIAKRIKKLKKTKRAKGIEKVKTAAELRCEAKQKLFRNMAYAAAPRYSLYSLRHSWATNALKSGVDALTVALLMGHRDPAMLARVYQHLSHSPDHMLEQAIRATDN</sequence>
<dbReference type="GO" id="GO:0003677">
    <property type="term" value="F:DNA binding"/>
    <property type="evidence" value="ECO:0007669"/>
    <property type="project" value="UniProtKB-UniRule"/>
</dbReference>
<dbReference type="InterPro" id="IPR050090">
    <property type="entry name" value="Tyrosine_recombinase_XerCD"/>
</dbReference>
<evidence type="ECO:0000313" key="8">
    <source>
        <dbReference type="EMBL" id="PHQ36965.1"/>
    </source>
</evidence>
<evidence type="ECO:0000256" key="5">
    <source>
        <dbReference type="PROSITE-ProRule" id="PRU01248"/>
    </source>
</evidence>
<protein>
    <recommendedName>
        <fullName evidence="10">Integrase</fullName>
    </recommendedName>
</protein>
<feature type="domain" description="Core-binding (CB)" evidence="7">
    <location>
        <begin position="53"/>
        <end position="131"/>
    </location>
</feature>
<feature type="domain" description="Tyr recombinase" evidence="6">
    <location>
        <begin position="151"/>
        <end position="384"/>
    </location>
</feature>
<dbReference type="GeneID" id="90606860"/>
<dbReference type="InterPro" id="IPR010998">
    <property type="entry name" value="Integrase_recombinase_N"/>
</dbReference>
<dbReference type="GO" id="GO:0006310">
    <property type="term" value="P:DNA recombination"/>
    <property type="evidence" value="ECO:0007669"/>
    <property type="project" value="UniProtKB-KW"/>
</dbReference>
<comment type="caution">
    <text evidence="8">The sequence shown here is derived from an EMBL/GenBank/DDBJ whole genome shotgun (WGS) entry which is preliminary data.</text>
</comment>
<evidence type="ECO:0000256" key="3">
    <source>
        <dbReference type="ARBA" id="ARBA00023125"/>
    </source>
</evidence>
<dbReference type="PROSITE" id="PS51898">
    <property type="entry name" value="TYR_RECOMBINASE"/>
    <property type="match status" value="1"/>
</dbReference>
<reference evidence="8 9" key="1">
    <citation type="submission" date="2017-06" db="EMBL/GenBank/DDBJ databases">
        <title>Description of Rhodopirellula bahusiensis sp. nov.</title>
        <authorList>
            <person name="Kizina J."/>
            <person name="Harder J."/>
        </authorList>
    </citation>
    <scope>NUCLEOTIDE SEQUENCE [LARGE SCALE GENOMIC DNA]</scope>
    <source>
        <strain evidence="8 9">SWK21</strain>
    </source>
</reference>
<dbReference type="InterPro" id="IPR011010">
    <property type="entry name" value="DNA_brk_join_enz"/>
</dbReference>
<dbReference type="InterPro" id="IPR025269">
    <property type="entry name" value="SAM-like_dom"/>
</dbReference>
<dbReference type="SUPFAM" id="SSF56349">
    <property type="entry name" value="DNA breaking-rejoining enzymes"/>
    <property type="match status" value="1"/>
</dbReference>
<dbReference type="PANTHER" id="PTHR30349">
    <property type="entry name" value="PHAGE INTEGRASE-RELATED"/>
    <property type="match status" value="1"/>
</dbReference>
<evidence type="ECO:0008006" key="10">
    <source>
        <dbReference type="Google" id="ProtNLM"/>
    </source>
</evidence>
<dbReference type="Pfam" id="PF00589">
    <property type="entry name" value="Phage_integrase"/>
    <property type="match status" value="1"/>
</dbReference>
<organism evidence="8 9">
    <name type="scientific">Rhodopirellula bahusiensis</name>
    <dbReference type="NCBI Taxonomy" id="2014065"/>
    <lineage>
        <taxon>Bacteria</taxon>
        <taxon>Pseudomonadati</taxon>
        <taxon>Planctomycetota</taxon>
        <taxon>Planctomycetia</taxon>
        <taxon>Pirellulales</taxon>
        <taxon>Pirellulaceae</taxon>
        <taxon>Rhodopirellula</taxon>
    </lineage>
</organism>
<dbReference type="RefSeq" id="WP_099258666.1">
    <property type="nucleotide sequence ID" value="NZ_NIZW01000001.1"/>
</dbReference>
<keyword evidence="9" id="KW-1185">Reference proteome</keyword>
<proteinExistence type="inferred from homology"/>
<evidence type="ECO:0000259" key="6">
    <source>
        <dbReference type="PROSITE" id="PS51898"/>
    </source>
</evidence>
<evidence type="ECO:0000256" key="4">
    <source>
        <dbReference type="ARBA" id="ARBA00023172"/>
    </source>
</evidence>
<dbReference type="InterPro" id="IPR044068">
    <property type="entry name" value="CB"/>
</dbReference>
<dbReference type="InterPro" id="IPR002104">
    <property type="entry name" value="Integrase_catalytic"/>
</dbReference>
<dbReference type="Gene3D" id="1.10.150.130">
    <property type="match status" value="1"/>
</dbReference>
<dbReference type="EMBL" id="NIZW01000001">
    <property type="protein sequence ID" value="PHQ36965.1"/>
    <property type="molecule type" value="Genomic_DNA"/>
</dbReference>